<gene>
    <name evidence="1" type="ORF">LMG29542_01851</name>
</gene>
<keyword evidence="2" id="KW-1185">Reference proteome</keyword>
<reference evidence="1 2" key="1">
    <citation type="submission" date="2020-04" db="EMBL/GenBank/DDBJ databases">
        <authorList>
            <person name="De Canck E."/>
        </authorList>
    </citation>
    <scope>NUCLEOTIDE SEQUENCE [LARGE SCALE GENOMIC DNA]</scope>
    <source>
        <strain evidence="1 2">LMG 29542</strain>
    </source>
</reference>
<sequence length="49" mass="5013">MPANTTPNAVSVTVFTTAQQNPSGARRACRTGALSGPFCGATCDAEARR</sequence>
<organism evidence="1 2">
    <name type="scientific">Paraburkholderia humisilvae</name>
    <dbReference type="NCBI Taxonomy" id="627669"/>
    <lineage>
        <taxon>Bacteria</taxon>
        <taxon>Pseudomonadati</taxon>
        <taxon>Pseudomonadota</taxon>
        <taxon>Betaproteobacteria</taxon>
        <taxon>Burkholderiales</taxon>
        <taxon>Burkholderiaceae</taxon>
        <taxon>Paraburkholderia</taxon>
    </lineage>
</organism>
<evidence type="ECO:0000313" key="2">
    <source>
        <dbReference type="Proteomes" id="UP000494363"/>
    </source>
</evidence>
<proteinExistence type="predicted"/>
<dbReference type="AlphaFoldDB" id="A0A6J5DGR3"/>
<protein>
    <submittedName>
        <fullName evidence="1">Uncharacterized protein</fullName>
    </submittedName>
</protein>
<dbReference type="EMBL" id="CADIKH010000007">
    <property type="protein sequence ID" value="CAB3752647.1"/>
    <property type="molecule type" value="Genomic_DNA"/>
</dbReference>
<evidence type="ECO:0000313" key="1">
    <source>
        <dbReference type="EMBL" id="CAB3752647.1"/>
    </source>
</evidence>
<name>A0A6J5DGR3_9BURK</name>
<dbReference type="Proteomes" id="UP000494363">
    <property type="component" value="Unassembled WGS sequence"/>
</dbReference>
<accession>A0A6J5DGR3</accession>